<dbReference type="PATRIC" id="fig|869212.3.peg.857"/>
<evidence type="ECO:0000256" key="3">
    <source>
        <dbReference type="ARBA" id="ARBA00022723"/>
    </source>
</evidence>
<evidence type="ECO:0000256" key="7">
    <source>
        <dbReference type="PIRSR" id="PIRSR602401-1"/>
    </source>
</evidence>
<dbReference type="RefSeq" id="WP_014802053.1">
    <property type="nucleotide sequence ID" value="NC_018020.1"/>
</dbReference>
<evidence type="ECO:0000256" key="1">
    <source>
        <dbReference type="ARBA" id="ARBA00010617"/>
    </source>
</evidence>
<name>I4B2M8_TURPD</name>
<dbReference type="CDD" id="cd20620">
    <property type="entry name" value="CYP132-like"/>
    <property type="match status" value="1"/>
</dbReference>
<dbReference type="InterPro" id="IPR001128">
    <property type="entry name" value="Cyt_P450"/>
</dbReference>
<dbReference type="PROSITE" id="PS00086">
    <property type="entry name" value="CYTOCHROME_P450"/>
    <property type="match status" value="1"/>
</dbReference>
<gene>
    <name evidence="9" type="ordered locus">Turpa_0884</name>
</gene>
<dbReference type="Gene3D" id="1.10.630.10">
    <property type="entry name" value="Cytochrome P450"/>
    <property type="match status" value="1"/>
</dbReference>
<sequence>MIPTTASKAIPGPAGLPFLGNLLDVEQDILSFLQQVATYGDVAKLTFFNRQITLVNHPDLIQQVLIKDNDAFEKDAGSKLLAKYVLGKGLLTSEGEEHKKMRKISSPAFNRQRILSYGKIMADATEHHIASWRDASRIDMHREMMALTSAIVAKALFNMDVGEKVDAIGEALEKVMRIVEVIRLPLSDLSMALPLPPTVAIKSGIATLDKIIYETIDEHLADSEDRGDLLSMMIVARKEAGIDPKTARKQLRDEAMTLFLAGHETTANALTWTFYLLSQNPAAYDLLQAEAKEVLGNRTATTDDIAQLTYTRQVVAESMRLYPPAWVIGRTVMRDYELGGYWIPKGSELWLSQYVTHRDGRWFDRPTEFHPERWKDEETEKRPKYSYFPFSAGVRNCIGEQFAWQEAILLLATISRSWRVSLSPGFKVVPLPQVTLRPKDGMKMVLRSELTP</sequence>
<evidence type="ECO:0000256" key="6">
    <source>
        <dbReference type="ARBA" id="ARBA00023033"/>
    </source>
</evidence>
<dbReference type="Pfam" id="PF00067">
    <property type="entry name" value="p450"/>
    <property type="match status" value="1"/>
</dbReference>
<evidence type="ECO:0000313" key="10">
    <source>
        <dbReference type="Proteomes" id="UP000006048"/>
    </source>
</evidence>
<dbReference type="KEGG" id="tpx:Turpa_0884"/>
<accession>I4B2M8</accession>
<dbReference type="PRINTS" id="PR00463">
    <property type="entry name" value="EP450I"/>
</dbReference>
<keyword evidence="3 7" id="KW-0479">Metal-binding</keyword>
<dbReference type="EMBL" id="CP002959">
    <property type="protein sequence ID" value="AFM11535.1"/>
    <property type="molecule type" value="Genomic_DNA"/>
</dbReference>
<evidence type="ECO:0000313" key="9">
    <source>
        <dbReference type="EMBL" id="AFM11535.1"/>
    </source>
</evidence>
<keyword evidence="2 7" id="KW-0349">Heme</keyword>
<keyword evidence="10" id="KW-1185">Reference proteome</keyword>
<protein>
    <submittedName>
        <fullName evidence="9">Cytochrome P450</fullName>
    </submittedName>
</protein>
<evidence type="ECO:0000256" key="8">
    <source>
        <dbReference type="RuleBase" id="RU000461"/>
    </source>
</evidence>
<dbReference type="InterPro" id="IPR017972">
    <property type="entry name" value="Cyt_P450_CS"/>
</dbReference>
<feature type="binding site" description="axial binding residue" evidence="7">
    <location>
        <position position="397"/>
    </location>
    <ligand>
        <name>heme</name>
        <dbReference type="ChEBI" id="CHEBI:30413"/>
    </ligand>
    <ligandPart>
        <name>Fe</name>
        <dbReference type="ChEBI" id="CHEBI:18248"/>
    </ligandPart>
</feature>
<dbReference type="PANTHER" id="PTHR24291">
    <property type="entry name" value="CYTOCHROME P450 FAMILY 4"/>
    <property type="match status" value="1"/>
</dbReference>
<dbReference type="GO" id="GO:0005506">
    <property type="term" value="F:iron ion binding"/>
    <property type="evidence" value="ECO:0007669"/>
    <property type="project" value="InterPro"/>
</dbReference>
<keyword evidence="5 7" id="KW-0408">Iron</keyword>
<dbReference type="InterPro" id="IPR036396">
    <property type="entry name" value="Cyt_P450_sf"/>
</dbReference>
<dbReference type="OrthoDB" id="9789468at2"/>
<dbReference type="PANTHER" id="PTHR24291:SF50">
    <property type="entry name" value="BIFUNCTIONAL ALBAFLAVENONE MONOOXYGENASE_TERPENE SYNTHASE"/>
    <property type="match status" value="1"/>
</dbReference>
<dbReference type="GO" id="GO:0016705">
    <property type="term" value="F:oxidoreductase activity, acting on paired donors, with incorporation or reduction of molecular oxygen"/>
    <property type="evidence" value="ECO:0007669"/>
    <property type="project" value="InterPro"/>
</dbReference>
<dbReference type="AlphaFoldDB" id="I4B2M8"/>
<dbReference type="GO" id="GO:0020037">
    <property type="term" value="F:heme binding"/>
    <property type="evidence" value="ECO:0007669"/>
    <property type="project" value="InterPro"/>
</dbReference>
<dbReference type="STRING" id="869212.Turpa_0884"/>
<evidence type="ECO:0000256" key="5">
    <source>
        <dbReference type="ARBA" id="ARBA00023004"/>
    </source>
</evidence>
<reference evidence="9 10" key="1">
    <citation type="submission" date="2012-06" db="EMBL/GenBank/DDBJ databases">
        <title>The complete chromosome of genome of Turneriella parva DSM 21527.</title>
        <authorList>
            <consortium name="US DOE Joint Genome Institute (JGI-PGF)"/>
            <person name="Lucas S."/>
            <person name="Han J."/>
            <person name="Lapidus A."/>
            <person name="Bruce D."/>
            <person name="Goodwin L."/>
            <person name="Pitluck S."/>
            <person name="Peters L."/>
            <person name="Kyrpides N."/>
            <person name="Mavromatis K."/>
            <person name="Ivanova N."/>
            <person name="Mikhailova N."/>
            <person name="Chertkov O."/>
            <person name="Detter J.C."/>
            <person name="Tapia R."/>
            <person name="Han C."/>
            <person name="Land M."/>
            <person name="Hauser L."/>
            <person name="Markowitz V."/>
            <person name="Cheng J.-F."/>
            <person name="Hugenholtz P."/>
            <person name="Woyke T."/>
            <person name="Wu D."/>
            <person name="Gronow S."/>
            <person name="Wellnitz S."/>
            <person name="Brambilla E."/>
            <person name="Klenk H.-P."/>
            <person name="Eisen J.A."/>
        </authorList>
    </citation>
    <scope>NUCLEOTIDE SEQUENCE [LARGE SCALE GENOMIC DNA]</scope>
    <source>
        <strain evidence="10">ATCC BAA-1111 / DSM 21527 / NCTC 11395 / H</strain>
    </source>
</reference>
<dbReference type="Proteomes" id="UP000006048">
    <property type="component" value="Chromosome"/>
</dbReference>
<comment type="similarity">
    <text evidence="1 8">Belongs to the cytochrome P450 family.</text>
</comment>
<proteinExistence type="inferred from homology"/>
<evidence type="ECO:0000256" key="4">
    <source>
        <dbReference type="ARBA" id="ARBA00023002"/>
    </source>
</evidence>
<evidence type="ECO:0000256" key="2">
    <source>
        <dbReference type="ARBA" id="ARBA00022617"/>
    </source>
</evidence>
<dbReference type="PRINTS" id="PR00385">
    <property type="entry name" value="P450"/>
</dbReference>
<dbReference type="HOGENOM" id="CLU_001570_5_1_12"/>
<organism evidence="9 10">
    <name type="scientific">Turneriella parva (strain ATCC BAA-1111 / DSM 21527 / NCTC 11395 / H)</name>
    <name type="common">Leptospira parva</name>
    <dbReference type="NCBI Taxonomy" id="869212"/>
    <lineage>
        <taxon>Bacteria</taxon>
        <taxon>Pseudomonadati</taxon>
        <taxon>Spirochaetota</taxon>
        <taxon>Spirochaetia</taxon>
        <taxon>Leptospirales</taxon>
        <taxon>Leptospiraceae</taxon>
        <taxon>Turneriella</taxon>
    </lineage>
</organism>
<dbReference type="InterPro" id="IPR002401">
    <property type="entry name" value="Cyt_P450_E_grp-I"/>
</dbReference>
<keyword evidence="4 8" id="KW-0560">Oxidoreductase</keyword>
<dbReference type="SUPFAM" id="SSF48264">
    <property type="entry name" value="Cytochrome P450"/>
    <property type="match status" value="1"/>
</dbReference>
<dbReference type="InterPro" id="IPR050196">
    <property type="entry name" value="Cytochrome_P450_Monoox"/>
</dbReference>
<comment type="cofactor">
    <cofactor evidence="7">
        <name>heme</name>
        <dbReference type="ChEBI" id="CHEBI:30413"/>
    </cofactor>
</comment>
<keyword evidence="6 8" id="KW-0503">Monooxygenase</keyword>
<dbReference type="GO" id="GO:0004497">
    <property type="term" value="F:monooxygenase activity"/>
    <property type="evidence" value="ECO:0007669"/>
    <property type="project" value="UniProtKB-KW"/>
</dbReference>